<name>K4LIX6_THEPS</name>
<dbReference type="InterPro" id="IPR005950">
    <property type="entry name" value="ModA"/>
</dbReference>
<evidence type="ECO:0000256" key="3">
    <source>
        <dbReference type="ARBA" id="ARBA00022723"/>
    </source>
</evidence>
<dbReference type="SUPFAM" id="SSF53850">
    <property type="entry name" value="Periplasmic binding protein-like II"/>
    <property type="match status" value="1"/>
</dbReference>
<dbReference type="Proteomes" id="UP000000467">
    <property type="component" value="Chromosome"/>
</dbReference>
<protein>
    <submittedName>
        <fullName evidence="7">Molybdate/tungstate ABC transport system substrate binding protein ModA</fullName>
    </submittedName>
</protein>
<dbReference type="GO" id="GO:0015689">
    <property type="term" value="P:molybdate ion transport"/>
    <property type="evidence" value="ECO:0007669"/>
    <property type="project" value="InterPro"/>
</dbReference>
<reference evidence="7 8" key="1">
    <citation type="journal article" date="2012" name="BMC Genomics">
        <title>Genome-guided analysis of physiological and morphological traits of the fermentative acetate oxidizer Thermacetogenium phaeum.</title>
        <authorList>
            <person name="Oehler D."/>
            <person name="Poehlein A."/>
            <person name="Leimbach A."/>
            <person name="Muller N."/>
            <person name="Daniel R."/>
            <person name="Gottschalk G."/>
            <person name="Schink B."/>
        </authorList>
    </citation>
    <scope>NUCLEOTIDE SEQUENCE [LARGE SCALE GENOMIC DNA]</scope>
    <source>
        <strain evidence="8">ATCC BAA-254 / DSM 26808 / PB</strain>
    </source>
</reference>
<evidence type="ECO:0000256" key="1">
    <source>
        <dbReference type="ARBA" id="ARBA00009175"/>
    </source>
</evidence>
<dbReference type="STRING" id="1089553.Tph_c26400"/>
<keyword evidence="4 6" id="KW-0732">Signal</keyword>
<evidence type="ECO:0000256" key="5">
    <source>
        <dbReference type="PIRSR" id="PIRSR004846-1"/>
    </source>
</evidence>
<evidence type="ECO:0000256" key="4">
    <source>
        <dbReference type="ARBA" id="ARBA00022729"/>
    </source>
</evidence>
<dbReference type="GO" id="GO:1901359">
    <property type="term" value="F:tungstate binding"/>
    <property type="evidence" value="ECO:0007669"/>
    <property type="project" value="UniProtKB-ARBA"/>
</dbReference>
<feature type="binding site" evidence="5">
    <location>
        <position position="81"/>
    </location>
    <ligand>
        <name>molybdate</name>
        <dbReference type="ChEBI" id="CHEBI:36264"/>
    </ligand>
</feature>
<dbReference type="Pfam" id="PF13531">
    <property type="entry name" value="SBP_bac_11"/>
    <property type="match status" value="1"/>
</dbReference>
<feature type="binding site" evidence="5">
    <location>
        <position position="189"/>
    </location>
    <ligand>
        <name>molybdate</name>
        <dbReference type="ChEBI" id="CHEBI:36264"/>
    </ligand>
</feature>
<keyword evidence="3 5" id="KW-0479">Metal-binding</keyword>
<accession>K4LIX6</accession>
<proteinExistence type="inferred from homology"/>
<feature type="binding site" evidence="5">
    <location>
        <position position="162"/>
    </location>
    <ligand>
        <name>molybdate</name>
        <dbReference type="ChEBI" id="CHEBI:36264"/>
    </ligand>
</feature>
<dbReference type="PROSITE" id="PS51257">
    <property type="entry name" value="PROKAR_LIPOPROTEIN"/>
    <property type="match status" value="1"/>
</dbReference>
<dbReference type="GO" id="GO:0046872">
    <property type="term" value="F:metal ion binding"/>
    <property type="evidence" value="ECO:0007669"/>
    <property type="project" value="UniProtKB-KW"/>
</dbReference>
<dbReference type="AlphaFoldDB" id="K4LIX6"/>
<feature type="binding site" evidence="5">
    <location>
        <position position="207"/>
    </location>
    <ligand>
        <name>molybdate</name>
        <dbReference type="ChEBI" id="CHEBI:36264"/>
    </ligand>
</feature>
<dbReference type="HOGENOM" id="CLU_065520_3_1_9"/>
<dbReference type="GO" id="GO:0030973">
    <property type="term" value="F:molybdate ion binding"/>
    <property type="evidence" value="ECO:0007669"/>
    <property type="project" value="TreeGrafter"/>
</dbReference>
<dbReference type="CDD" id="cd13537">
    <property type="entry name" value="PBP2_YvgL_like"/>
    <property type="match status" value="1"/>
</dbReference>
<dbReference type="PIRSF" id="PIRSF004846">
    <property type="entry name" value="ModA"/>
    <property type="match status" value="1"/>
</dbReference>
<evidence type="ECO:0000256" key="2">
    <source>
        <dbReference type="ARBA" id="ARBA00022505"/>
    </source>
</evidence>
<dbReference type="NCBIfam" id="TIGR01256">
    <property type="entry name" value="modA"/>
    <property type="match status" value="1"/>
</dbReference>
<dbReference type="Gene3D" id="3.40.190.10">
    <property type="entry name" value="Periplasmic binding protein-like II"/>
    <property type="match status" value="2"/>
</dbReference>
<sequence>MKAHFLKKLAAEALLALLVVLAATGCGHQSGTGKPSTGVPQKQKEVIVSAAISLKDALEQIKKNYTEKYPEVKLTCNLGSSGSLQKQIEQGAPADLFISAGASQMDQLAAKGLIDTASRITLLGNELVLITPQNGPEIRDFSDLAGPAVKKIALGLPDTVPAGKYSQETLVNLKLWDRLQPKLVMANNVRQVLTYVETGDVDAGFVYRSDVLAGKNIRVALTVPDNLHKPIVYPAAVLKNARQKDEARKFLNYLASPEGMQVFEEYGFKSGKK</sequence>
<evidence type="ECO:0000313" key="8">
    <source>
        <dbReference type="Proteomes" id="UP000000467"/>
    </source>
</evidence>
<dbReference type="EMBL" id="CP003732">
    <property type="protein sequence ID" value="AFV12808.1"/>
    <property type="molecule type" value="Genomic_DNA"/>
</dbReference>
<organism evidence="7 8">
    <name type="scientific">Thermacetogenium phaeum (strain ATCC BAA-254 / DSM 26808 / PB)</name>
    <dbReference type="NCBI Taxonomy" id="1089553"/>
    <lineage>
        <taxon>Bacteria</taxon>
        <taxon>Bacillati</taxon>
        <taxon>Bacillota</taxon>
        <taxon>Clostridia</taxon>
        <taxon>Thermoanaerobacterales</taxon>
        <taxon>Thermoanaerobacteraceae</taxon>
        <taxon>Thermacetogenium</taxon>
    </lineage>
</organism>
<dbReference type="KEGG" id="tpz:Tph_c26400"/>
<dbReference type="RefSeq" id="WP_015051668.1">
    <property type="nucleotide sequence ID" value="NC_018870.1"/>
</dbReference>
<dbReference type="PANTHER" id="PTHR30632">
    <property type="entry name" value="MOLYBDATE-BINDING PERIPLASMIC PROTEIN"/>
    <property type="match status" value="1"/>
</dbReference>
<feature type="binding site" evidence="5">
    <location>
        <position position="53"/>
    </location>
    <ligand>
        <name>molybdate</name>
        <dbReference type="ChEBI" id="CHEBI:36264"/>
    </ligand>
</feature>
<comment type="similarity">
    <text evidence="1">Belongs to the bacterial solute-binding protein ModA family.</text>
</comment>
<gene>
    <name evidence="7" type="primary">modA2</name>
    <name evidence="7" type="ordered locus">Tph_c26400</name>
</gene>
<feature type="signal peptide" evidence="6">
    <location>
        <begin position="1"/>
        <end position="22"/>
    </location>
</feature>
<evidence type="ECO:0000313" key="7">
    <source>
        <dbReference type="EMBL" id="AFV12808.1"/>
    </source>
</evidence>
<dbReference type="FunFam" id="3.40.190.10:FF:000035">
    <property type="entry name" value="Molybdate ABC transporter substrate-binding protein"/>
    <property type="match status" value="1"/>
</dbReference>
<keyword evidence="8" id="KW-1185">Reference proteome</keyword>
<keyword evidence="2 5" id="KW-0500">Molybdenum</keyword>
<dbReference type="eggNOG" id="COG0725">
    <property type="taxonomic scope" value="Bacteria"/>
</dbReference>
<feature type="chain" id="PRO_5003880454" evidence="6">
    <location>
        <begin position="23"/>
        <end position="273"/>
    </location>
</feature>
<evidence type="ECO:0000256" key="6">
    <source>
        <dbReference type="SAM" id="SignalP"/>
    </source>
</evidence>
<dbReference type="PANTHER" id="PTHR30632:SF0">
    <property type="entry name" value="SULFATE-BINDING PROTEIN"/>
    <property type="match status" value="1"/>
</dbReference>
<dbReference type="InterPro" id="IPR050682">
    <property type="entry name" value="ModA/WtpA"/>
</dbReference>
<dbReference type="InterPro" id="IPR041879">
    <property type="entry name" value="YvgL-like_PBP2"/>
</dbReference>